<dbReference type="EC" id="6.2.1.3" evidence="12"/>
<dbReference type="HOGENOM" id="CLU_000022_59_9_6"/>
<dbReference type="PROSITE" id="PS00455">
    <property type="entry name" value="AMP_BINDING"/>
    <property type="match status" value="1"/>
</dbReference>
<name>W0MN65_PSESX</name>
<evidence type="ECO:0000256" key="10">
    <source>
        <dbReference type="ARBA" id="ARBA00023098"/>
    </source>
</evidence>
<comment type="subcellular location">
    <subcellularLocation>
        <location evidence="2">Membrane</location>
        <topology evidence="2">Peripheral membrane protein</topology>
    </subcellularLocation>
</comment>
<feature type="domain" description="AMP-dependent synthetase/ligase" evidence="15">
    <location>
        <begin position="30"/>
        <end position="427"/>
    </location>
</feature>
<evidence type="ECO:0000256" key="8">
    <source>
        <dbReference type="ARBA" id="ARBA00022840"/>
    </source>
</evidence>
<dbReference type="Proteomes" id="UP000019089">
    <property type="component" value="Chromosome"/>
</dbReference>
<reference evidence="17 18" key="1">
    <citation type="submission" date="2013-12" db="EMBL/GenBank/DDBJ databases">
        <title>Interactions Between Genome Architecture and Virulence Genes in Pseudomonas syringae, strain CC1557 as a model.</title>
        <authorList>
            <person name="Baltrus D."/>
            <person name="Hockett K."/>
            <person name="Karlsrud E."/>
            <person name="Dougherty K."/>
            <person name="Nishimura M."/>
        </authorList>
    </citation>
    <scope>NUCLEOTIDE SEQUENCE [LARGE SCALE GENOMIC DNA]</scope>
    <source>
        <strain evidence="17 18">CC1557</strain>
    </source>
</reference>
<evidence type="ECO:0000259" key="16">
    <source>
        <dbReference type="Pfam" id="PF13193"/>
    </source>
</evidence>
<keyword evidence="8" id="KW-0067">ATP-binding</keyword>
<dbReference type="InterPro" id="IPR000873">
    <property type="entry name" value="AMP-dep_synth/lig_dom"/>
</dbReference>
<comment type="pathway">
    <text evidence="3">Lipid metabolism; fatty acid beta-oxidation.</text>
</comment>
<protein>
    <recommendedName>
        <fullName evidence="13">Long-chain-fatty-acid--CoA ligase</fullName>
        <ecNumber evidence="12">6.2.1.3</ecNumber>
    </recommendedName>
    <alternativeName>
        <fullName evidence="14">Long-chain acyl-CoA synthetase</fullName>
    </alternativeName>
</protein>
<dbReference type="NCBIfam" id="NF009139">
    <property type="entry name" value="PRK12492.1"/>
    <property type="match status" value="1"/>
</dbReference>
<dbReference type="PANTHER" id="PTHR43767:SF8">
    <property type="entry name" value="LONG-CHAIN-FATTY-ACID--COA LIGASE"/>
    <property type="match status" value="1"/>
</dbReference>
<dbReference type="PANTHER" id="PTHR43767">
    <property type="entry name" value="LONG-CHAIN-FATTY-ACID--COA LIGASE"/>
    <property type="match status" value="1"/>
</dbReference>
<evidence type="ECO:0000256" key="4">
    <source>
        <dbReference type="ARBA" id="ARBA00006432"/>
    </source>
</evidence>
<dbReference type="Pfam" id="PF13193">
    <property type="entry name" value="AMP-binding_C"/>
    <property type="match status" value="1"/>
</dbReference>
<dbReference type="CDD" id="cd05936">
    <property type="entry name" value="FC-FACS_FadD_like"/>
    <property type="match status" value="1"/>
</dbReference>
<sequence>MQADFWNDKRPAGVDSDVDLRAYQSVIDVFDRSCKKFADRPAFSNMGVTLTYAQLERHSLAFAGYLQQHTGLVPGDRIAVQMPNLLQYPIAVFGAMRAGLIVVNTNPLYTAREMRHQFQDSGAKALVYLNLFGKLVQEVLPDTAIEYLIEVKMGDMQSAAKGWLVNTIVDKVKKLVPDYQLPQAIGFKRTLRIGRDCRVQVVAQGLDEVAVLQYTGGTTGLAKGAMLTHGNLVANMQQVYACMRQRSADGGSVFEEGAEVMIAPLPLYHIYAFTGHCMCMMIGGNHNILITNPRDIGGFIKELGKWKFTAMIGLNTLFVALMNHPEFKNLDFSALKSTNSGGTALVKATAERWAQITGCTIVEGYGLTETSPVASTNPYGAQARLGTVGIPVPGTAMKVINDEGEELAFGERGELCIKGPQVMKGYWNRADATAESLDAEGWFKTGDIAVIAADGFVSIVDRKKDLIIVSGFNVYPNEIEDVVMAHPKVANCACIGVPDERTGEAVKLFVVPREAGVSAEELKAFCKENFTAYKVPKYIVLRDSLPMTPVGKILRRELRDIA</sequence>
<dbReference type="InterPro" id="IPR045851">
    <property type="entry name" value="AMP-bd_C_sf"/>
</dbReference>
<evidence type="ECO:0000313" key="18">
    <source>
        <dbReference type="Proteomes" id="UP000019089"/>
    </source>
</evidence>
<keyword evidence="10" id="KW-0443">Lipid metabolism</keyword>
<evidence type="ECO:0000256" key="7">
    <source>
        <dbReference type="ARBA" id="ARBA00022832"/>
    </source>
</evidence>
<accession>W0MN65</accession>
<dbReference type="FunFam" id="3.40.50.12780:FF:000003">
    <property type="entry name" value="Long-chain-fatty-acid--CoA ligase FadD"/>
    <property type="match status" value="1"/>
</dbReference>
<dbReference type="Pfam" id="PF00501">
    <property type="entry name" value="AMP-binding"/>
    <property type="match status" value="1"/>
</dbReference>
<gene>
    <name evidence="17" type="ORF">N018_06340</name>
</gene>
<evidence type="ECO:0000313" key="17">
    <source>
        <dbReference type="EMBL" id="AHG39882.1"/>
    </source>
</evidence>
<evidence type="ECO:0000256" key="5">
    <source>
        <dbReference type="ARBA" id="ARBA00022598"/>
    </source>
</evidence>
<dbReference type="InterPro" id="IPR025110">
    <property type="entry name" value="AMP-bd_C"/>
</dbReference>
<dbReference type="EMBL" id="CP007014">
    <property type="protein sequence ID" value="AHG39882.1"/>
    <property type="molecule type" value="Genomic_DNA"/>
</dbReference>
<keyword evidence="7" id="KW-0276">Fatty acid metabolism</keyword>
<proteinExistence type="inferred from homology"/>
<evidence type="ECO:0000256" key="2">
    <source>
        <dbReference type="ARBA" id="ARBA00004170"/>
    </source>
</evidence>
<keyword evidence="5 17" id="KW-0436">Ligase</keyword>
<evidence type="ECO:0000256" key="11">
    <source>
        <dbReference type="ARBA" id="ARBA00023136"/>
    </source>
</evidence>
<evidence type="ECO:0000256" key="14">
    <source>
        <dbReference type="ARBA" id="ARBA00042773"/>
    </source>
</evidence>
<keyword evidence="11" id="KW-0472">Membrane</keyword>
<dbReference type="InterPro" id="IPR020845">
    <property type="entry name" value="AMP-binding_CS"/>
</dbReference>
<dbReference type="Gene3D" id="3.30.300.30">
    <property type="match status" value="1"/>
</dbReference>
<evidence type="ECO:0000256" key="13">
    <source>
        <dbReference type="ARBA" id="ARBA00039545"/>
    </source>
</evidence>
<dbReference type="SUPFAM" id="SSF56801">
    <property type="entry name" value="Acetyl-CoA synthetase-like"/>
    <property type="match status" value="1"/>
</dbReference>
<comment type="cofactor">
    <cofactor evidence="1">
        <name>Mg(2+)</name>
        <dbReference type="ChEBI" id="CHEBI:18420"/>
    </cofactor>
</comment>
<evidence type="ECO:0000256" key="1">
    <source>
        <dbReference type="ARBA" id="ARBA00001946"/>
    </source>
</evidence>
<dbReference type="Gene3D" id="3.40.50.980">
    <property type="match status" value="2"/>
</dbReference>
<dbReference type="FunFam" id="3.30.300.30:FF:000006">
    <property type="entry name" value="Long-chain-fatty-acid--CoA ligase FadD"/>
    <property type="match status" value="1"/>
</dbReference>
<dbReference type="GO" id="GO:0005524">
    <property type="term" value="F:ATP binding"/>
    <property type="evidence" value="ECO:0007669"/>
    <property type="project" value="UniProtKB-KW"/>
</dbReference>
<evidence type="ECO:0000259" key="15">
    <source>
        <dbReference type="Pfam" id="PF00501"/>
    </source>
</evidence>
<dbReference type="InterPro" id="IPR050237">
    <property type="entry name" value="ATP-dep_AMP-bd_enzyme"/>
</dbReference>
<keyword evidence="6" id="KW-0547">Nucleotide-binding</keyword>
<evidence type="ECO:0000256" key="3">
    <source>
        <dbReference type="ARBA" id="ARBA00005005"/>
    </source>
</evidence>
<feature type="domain" description="AMP-binding enzyme C-terminal" evidence="16">
    <location>
        <begin position="478"/>
        <end position="552"/>
    </location>
</feature>
<keyword evidence="9" id="KW-0460">Magnesium</keyword>
<evidence type="ECO:0000256" key="6">
    <source>
        <dbReference type="ARBA" id="ARBA00022741"/>
    </source>
</evidence>
<comment type="similarity">
    <text evidence="4">Belongs to the ATP-dependent AMP-binding enzyme family.</text>
</comment>
<evidence type="ECO:0000256" key="9">
    <source>
        <dbReference type="ARBA" id="ARBA00022842"/>
    </source>
</evidence>
<dbReference type="Gene3D" id="2.30.38.10">
    <property type="entry name" value="Luciferase, Domain 3"/>
    <property type="match status" value="1"/>
</dbReference>
<dbReference type="KEGG" id="psyr:N018_06340"/>
<evidence type="ECO:0000256" key="12">
    <source>
        <dbReference type="ARBA" id="ARBA00026121"/>
    </source>
</evidence>
<dbReference type="GO" id="GO:0004467">
    <property type="term" value="F:long-chain fatty acid-CoA ligase activity"/>
    <property type="evidence" value="ECO:0007669"/>
    <property type="project" value="UniProtKB-EC"/>
</dbReference>
<dbReference type="GO" id="GO:0016020">
    <property type="term" value="C:membrane"/>
    <property type="evidence" value="ECO:0007669"/>
    <property type="project" value="UniProtKB-SubCell"/>
</dbReference>
<organism evidence="17 18">
    <name type="scientific">Pseudomonas syringae CC1557</name>
    <dbReference type="NCBI Taxonomy" id="1357279"/>
    <lineage>
        <taxon>Bacteria</taxon>
        <taxon>Pseudomonadati</taxon>
        <taxon>Pseudomonadota</taxon>
        <taxon>Gammaproteobacteria</taxon>
        <taxon>Pseudomonadales</taxon>
        <taxon>Pseudomonadaceae</taxon>
        <taxon>Pseudomonas</taxon>
        <taxon>Pseudomonas syringae</taxon>
    </lineage>
</organism>
<dbReference type="RefSeq" id="WP_024643653.1">
    <property type="nucleotide sequence ID" value="NZ_CP007014.1"/>
</dbReference>
<dbReference type="eggNOG" id="COG0318">
    <property type="taxonomic scope" value="Bacteria"/>
</dbReference>
<dbReference type="AlphaFoldDB" id="W0MN65"/>
<dbReference type="STRING" id="1357279.N018_06340"/>